<comment type="caution">
    <text evidence="1">The sequence shown here is derived from an EMBL/GenBank/DDBJ whole genome shotgun (WGS) entry which is preliminary data.</text>
</comment>
<dbReference type="Proteomes" id="UP001050975">
    <property type="component" value="Unassembled WGS sequence"/>
</dbReference>
<proteinExistence type="predicted"/>
<keyword evidence="2" id="KW-1185">Reference proteome</keyword>
<reference evidence="1" key="1">
    <citation type="submission" date="2019-10" db="EMBL/GenBank/DDBJ databases">
        <title>Draft genome sequece of Microseira wollei NIES-4236.</title>
        <authorList>
            <person name="Yamaguchi H."/>
            <person name="Suzuki S."/>
            <person name="Kawachi M."/>
        </authorList>
    </citation>
    <scope>NUCLEOTIDE SEQUENCE</scope>
    <source>
        <strain evidence="1">NIES-4236</strain>
    </source>
</reference>
<accession>A0AAV3WEV2</accession>
<organism evidence="1 2">
    <name type="scientific">Microseira wollei NIES-4236</name>
    <dbReference type="NCBI Taxonomy" id="2530354"/>
    <lineage>
        <taxon>Bacteria</taxon>
        <taxon>Bacillati</taxon>
        <taxon>Cyanobacteriota</taxon>
        <taxon>Cyanophyceae</taxon>
        <taxon>Oscillatoriophycideae</taxon>
        <taxon>Aerosakkonematales</taxon>
        <taxon>Aerosakkonemataceae</taxon>
        <taxon>Microseira</taxon>
    </lineage>
</organism>
<dbReference type="AlphaFoldDB" id="A0AAV3WEV2"/>
<gene>
    <name evidence="1" type="ORF">MiSe_07420</name>
</gene>
<evidence type="ECO:0000313" key="2">
    <source>
        <dbReference type="Proteomes" id="UP001050975"/>
    </source>
</evidence>
<dbReference type="RefSeq" id="WP_226574990.1">
    <property type="nucleotide sequence ID" value="NZ_BLAY01000007.1"/>
</dbReference>
<name>A0AAV3WEV2_9CYAN</name>
<dbReference type="EMBL" id="BLAY01000007">
    <property type="protein sequence ID" value="GET35994.1"/>
    <property type="molecule type" value="Genomic_DNA"/>
</dbReference>
<sequence length="83" mass="9748">MQTKGIKRGKIIELLEELNIPDGTEIIIKVQAVQGISEQEKLQKMKEFLQTPREGRKELVKILNELDQERHAHWDKQMDNQNV</sequence>
<protein>
    <submittedName>
        <fullName evidence="1">Uncharacterized protein</fullName>
    </submittedName>
</protein>
<evidence type="ECO:0000313" key="1">
    <source>
        <dbReference type="EMBL" id="GET35994.1"/>
    </source>
</evidence>